<feature type="binding site" evidence="6">
    <location>
        <position position="319"/>
    </location>
    <ligand>
        <name>CoA</name>
        <dbReference type="ChEBI" id="CHEBI:57287"/>
    </ligand>
</feature>
<dbReference type="InterPro" id="IPR032387">
    <property type="entry name" value="ACAS_N"/>
</dbReference>
<dbReference type="GO" id="GO:0003987">
    <property type="term" value="F:acetate-CoA ligase activity"/>
    <property type="evidence" value="ECO:0007669"/>
    <property type="project" value="UniProtKB-UniRule"/>
</dbReference>
<evidence type="ECO:0000256" key="6">
    <source>
        <dbReference type="HAMAP-Rule" id="MF_01123"/>
    </source>
</evidence>
<dbReference type="PANTHER" id="PTHR24095:SF14">
    <property type="entry name" value="ACETYL-COENZYME A SYNTHETASE 1"/>
    <property type="match status" value="1"/>
</dbReference>
<comment type="PTM">
    <text evidence="6">Acetylated. Deacetylation by the SIR2-homolog deacetylase activates the enzyme.</text>
</comment>
<feature type="binding site" evidence="6">
    <location>
        <begin position="419"/>
        <end position="424"/>
    </location>
    <ligand>
        <name>ATP</name>
        <dbReference type="ChEBI" id="CHEBI:30616"/>
    </ligand>
</feature>
<dbReference type="InterPro" id="IPR042099">
    <property type="entry name" value="ANL_N_sf"/>
</dbReference>
<dbReference type="Proteomes" id="UP000030011">
    <property type="component" value="Unassembled WGS sequence"/>
</dbReference>
<evidence type="ECO:0000259" key="8">
    <source>
        <dbReference type="Pfam" id="PF13193"/>
    </source>
</evidence>
<dbReference type="Gene3D" id="3.40.50.12780">
    <property type="entry name" value="N-terminal domain of ligase-like"/>
    <property type="match status" value="1"/>
</dbReference>
<feature type="binding site" evidence="6">
    <location>
        <position position="525"/>
    </location>
    <ligand>
        <name>ATP</name>
        <dbReference type="ChEBI" id="CHEBI:30616"/>
    </ligand>
</feature>
<evidence type="ECO:0000256" key="1">
    <source>
        <dbReference type="ARBA" id="ARBA00006432"/>
    </source>
</evidence>
<feature type="binding site" evidence="6">
    <location>
        <position position="533"/>
    </location>
    <ligand>
        <name>CoA</name>
        <dbReference type="ChEBI" id="CHEBI:57287"/>
    </ligand>
</feature>
<keyword evidence="11" id="KW-1185">Reference proteome</keyword>
<protein>
    <recommendedName>
        <fullName evidence="6">Acetyl-coenzyme A synthetase</fullName>
        <shortName evidence="6">AcCoA synthetase</shortName>
        <shortName evidence="6">Acs</shortName>
        <ecNumber evidence="6">6.2.1.1</ecNumber>
    </recommendedName>
    <alternativeName>
        <fullName evidence="6">Acetate--CoA ligase</fullName>
    </alternativeName>
    <alternativeName>
        <fullName evidence="6">Acyl-activating enzyme</fullName>
    </alternativeName>
</protein>
<dbReference type="CDD" id="cd05966">
    <property type="entry name" value="ACS"/>
    <property type="match status" value="1"/>
</dbReference>
<dbReference type="Pfam" id="PF16177">
    <property type="entry name" value="ACAS_N"/>
    <property type="match status" value="1"/>
</dbReference>
<comment type="catalytic activity">
    <reaction evidence="6">
        <text>acetate + ATP + CoA = acetyl-CoA + AMP + diphosphate</text>
        <dbReference type="Rhea" id="RHEA:23176"/>
        <dbReference type="ChEBI" id="CHEBI:30089"/>
        <dbReference type="ChEBI" id="CHEBI:30616"/>
        <dbReference type="ChEBI" id="CHEBI:33019"/>
        <dbReference type="ChEBI" id="CHEBI:57287"/>
        <dbReference type="ChEBI" id="CHEBI:57288"/>
        <dbReference type="ChEBI" id="CHEBI:456215"/>
        <dbReference type="EC" id="6.2.1.1"/>
    </reaction>
</comment>
<comment type="function">
    <text evidence="6">Catalyzes the conversion of acetate into acetyl-CoA (AcCoA), an essential intermediate at the junction of anabolic and catabolic pathways. AcsA undergoes a two-step reaction. In the first half reaction, AcsA combines acetate with ATP to form acetyl-adenylate (AcAMP) intermediate. In the second half reaction, it can then transfer the acetyl group from AcAMP to the sulfhydryl group of CoA, forming the product AcCoA.</text>
</comment>
<dbReference type="Pfam" id="PF13193">
    <property type="entry name" value="AMP-binding_C"/>
    <property type="match status" value="1"/>
</dbReference>
<comment type="similarity">
    <text evidence="1 6">Belongs to the ATP-dependent AMP-binding enzyme family.</text>
</comment>
<evidence type="ECO:0000256" key="4">
    <source>
        <dbReference type="ARBA" id="ARBA00022840"/>
    </source>
</evidence>
<keyword evidence="3 6" id="KW-0547">Nucleotide-binding</keyword>
<keyword evidence="6" id="KW-0479">Metal-binding</keyword>
<feature type="binding site" evidence="6">
    <location>
        <position position="549"/>
    </location>
    <ligand>
        <name>Mg(2+)</name>
        <dbReference type="ChEBI" id="CHEBI:18420"/>
    </ligand>
</feature>
<comment type="caution">
    <text evidence="6">Lacks conserved residue(s) required for the propagation of feature annotation.</text>
</comment>
<accession>A0A0A0JLT6</accession>
<dbReference type="InterPro" id="IPR045851">
    <property type="entry name" value="AMP-bd_C_sf"/>
</dbReference>
<evidence type="ECO:0000313" key="11">
    <source>
        <dbReference type="Proteomes" id="UP000030011"/>
    </source>
</evidence>
<dbReference type="Gene3D" id="3.30.300.30">
    <property type="match status" value="1"/>
</dbReference>
<dbReference type="PANTHER" id="PTHR24095">
    <property type="entry name" value="ACETYL-COENZYME A SYNTHETASE"/>
    <property type="match status" value="1"/>
</dbReference>
<name>A0A0A0JLT6_9MICO</name>
<evidence type="ECO:0000256" key="2">
    <source>
        <dbReference type="ARBA" id="ARBA00022598"/>
    </source>
</evidence>
<proteinExistence type="inferred from homology"/>
<feature type="binding site" evidence="6">
    <location>
        <position position="536"/>
    </location>
    <ligand>
        <name>ATP</name>
        <dbReference type="ChEBI" id="CHEBI:30616"/>
    </ligand>
</feature>
<feature type="domain" description="AMP-dependent synthetase/ligase" evidence="7">
    <location>
        <begin position="96"/>
        <end position="487"/>
    </location>
</feature>
<keyword evidence="5 6" id="KW-0007">Acetylation</keyword>
<feature type="domain" description="Acetyl-coenzyme A synthetase N-terminal" evidence="9">
    <location>
        <begin position="35"/>
        <end position="89"/>
    </location>
</feature>
<dbReference type="GO" id="GO:0016208">
    <property type="term" value="F:AMP binding"/>
    <property type="evidence" value="ECO:0007669"/>
    <property type="project" value="InterPro"/>
</dbReference>
<dbReference type="InterPro" id="IPR025110">
    <property type="entry name" value="AMP-bd_C"/>
</dbReference>
<gene>
    <name evidence="6" type="primary">acsA</name>
    <name evidence="10" type="ORF">N803_09870</name>
</gene>
<feature type="domain" description="AMP-binding enzyme C-terminal" evidence="8">
    <location>
        <begin position="541"/>
        <end position="620"/>
    </location>
</feature>
<evidence type="ECO:0000256" key="3">
    <source>
        <dbReference type="ARBA" id="ARBA00022741"/>
    </source>
</evidence>
<dbReference type="NCBIfam" id="TIGR02188">
    <property type="entry name" value="Ac_CoA_lig_AcsA"/>
    <property type="match status" value="1"/>
</dbReference>
<dbReference type="InterPro" id="IPR011904">
    <property type="entry name" value="Ac_CoA_lig"/>
</dbReference>
<reference evidence="10 11" key="1">
    <citation type="submission" date="2013-08" db="EMBL/GenBank/DDBJ databases">
        <title>The genome sequence of Knoellia subterranea.</title>
        <authorList>
            <person name="Zhu W."/>
            <person name="Wang G."/>
        </authorList>
    </citation>
    <scope>NUCLEOTIDE SEQUENCE [LARGE SCALE GENOMIC DNA]</scope>
    <source>
        <strain evidence="10 11">KCTC 19937</strain>
    </source>
</reference>
<feature type="binding site" evidence="6">
    <location>
        <position position="510"/>
    </location>
    <ligand>
        <name>ATP</name>
        <dbReference type="ChEBI" id="CHEBI:30616"/>
    </ligand>
</feature>
<dbReference type="HAMAP" id="MF_01123">
    <property type="entry name" value="Ac_CoA_synth"/>
    <property type="match status" value="1"/>
</dbReference>
<dbReference type="InterPro" id="IPR020845">
    <property type="entry name" value="AMP-binding_CS"/>
</dbReference>
<keyword evidence="4 6" id="KW-0067">ATP-binding</keyword>
<dbReference type="AlphaFoldDB" id="A0A0A0JLT6"/>
<evidence type="ECO:0000259" key="7">
    <source>
        <dbReference type="Pfam" id="PF00501"/>
    </source>
</evidence>
<dbReference type="GO" id="GO:0019427">
    <property type="term" value="P:acetyl-CoA biosynthetic process from acetate"/>
    <property type="evidence" value="ECO:0007669"/>
    <property type="project" value="UniProtKB-UniRule"/>
</dbReference>
<dbReference type="GO" id="GO:0046872">
    <property type="term" value="F:metal ion binding"/>
    <property type="evidence" value="ECO:0007669"/>
    <property type="project" value="UniProtKB-KW"/>
</dbReference>
<dbReference type="STRING" id="1385521.N803_09870"/>
<evidence type="ECO:0000259" key="9">
    <source>
        <dbReference type="Pfam" id="PF16177"/>
    </source>
</evidence>
<feature type="binding site" evidence="6">
    <location>
        <position position="547"/>
    </location>
    <ligand>
        <name>Mg(2+)</name>
        <dbReference type="ChEBI" id="CHEBI:18420"/>
    </ligand>
</feature>
<comment type="cofactor">
    <cofactor evidence="6">
        <name>Mg(2+)</name>
        <dbReference type="ChEBI" id="CHEBI:18420"/>
    </cofactor>
</comment>
<evidence type="ECO:0000313" key="10">
    <source>
        <dbReference type="EMBL" id="KGN38073.1"/>
    </source>
</evidence>
<dbReference type="InterPro" id="IPR000873">
    <property type="entry name" value="AMP-dep_synth/lig_dom"/>
</dbReference>
<keyword evidence="6" id="KW-0460">Magnesium</keyword>
<feature type="binding site" evidence="6">
    <location>
        <begin position="395"/>
        <end position="397"/>
    </location>
    <ligand>
        <name>ATP</name>
        <dbReference type="ChEBI" id="CHEBI:30616"/>
    </ligand>
</feature>
<dbReference type="eggNOG" id="COG0365">
    <property type="taxonomic scope" value="Bacteria"/>
</dbReference>
<dbReference type="EC" id="6.2.1.1" evidence="6"/>
<evidence type="ECO:0000256" key="5">
    <source>
        <dbReference type="ARBA" id="ARBA00022990"/>
    </source>
</evidence>
<dbReference type="Pfam" id="PF00501">
    <property type="entry name" value="AMP-binding"/>
    <property type="match status" value="1"/>
</dbReference>
<comment type="caution">
    <text evidence="10">The sequence shown here is derived from an EMBL/GenBank/DDBJ whole genome shotgun (WGS) entry which is preliminary data.</text>
</comment>
<feature type="binding site" evidence="6">
    <location>
        <begin position="199"/>
        <end position="202"/>
    </location>
    <ligand>
        <name>CoA</name>
        <dbReference type="ChEBI" id="CHEBI:57287"/>
    </ligand>
</feature>
<dbReference type="RefSeq" id="WP_052111924.1">
    <property type="nucleotide sequence ID" value="NZ_AVPK01000003.1"/>
</dbReference>
<feature type="binding site" evidence="6">
    <location>
        <position position="552"/>
    </location>
    <ligand>
        <name>Mg(2+)</name>
        <dbReference type="ChEBI" id="CHEBI:18420"/>
    </ligand>
</feature>
<keyword evidence="2 6" id="KW-0436">Ligase</keyword>
<dbReference type="FunFam" id="3.40.50.12780:FF:000001">
    <property type="entry name" value="Acetyl-coenzyme A synthetase"/>
    <property type="match status" value="1"/>
</dbReference>
<dbReference type="EMBL" id="AVPK01000003">
    <property type="protein sequence ID" value="KGN38073.1"/>
    <property type="molecule type" value="Genomic_DNA"/>
</dbReference>
<feature type="modified residue" description="N6-acetyllysine" evidence="6">
    <location>
        <position position="620"/>
    </location>
</feature>
<dbReference type="PROSITE" id="PS00455">
    <property type="entry name" value="AMP_BINDING"/>
    <property type="match status" value="1"/>
</dbReference>
<dbReference type="GO" id="GO:0005524">
    <property type="term" value="F:ATP binding"/>
    <property type="evidence" value="ECO:0007669"/>
    <property type="project" value="UniProtKB-KW"/>
</dbReference>
<dbReference type="SUPFAM" id="SSF56801">
    <property type="entry name" value="Acetyl-CoA synthetase-like"/>
    <property type="match status" value="1"/>
</dbReference>
<organism evidence="10 11">
    <name type="scientific">Knoellia subterranea KCTC 19937</name>
    <dbReference type="NCBI Taxonomy" id="1385521"/>
    <lineage>
        <taxon>Bacteria</taxon>
        <taxon>Bacillati</taxon>
        <taxon>Actinomycetota</taxon>
        <taxon>Actinomycetes</taxon>
        <taxon>Micrococcales</taxon>
        <taxon>Intrasporangiaceae</taxon>
        <taxon>Knoellia</taxon>
    </lineage>
</organism>
<dbReference type="NCBIfam" id="NF001208">
    <property type="entry name" value="PRK00174.1"/>
    <property type="match status" value="1"/>
</dbReference>
<sequence length="660" mass="72423">MTRSPEVTDENLSSHLAELDLSPSPELAAQANGKEDLYAEAEADHEAFWARQARERLTWSKDFDQTLDWSEAPFAKWYLGGELNVAVNCVDRHVEAGNGDRVAIHFESEGGETRTITYADLLADVSRAANALAELGVKKGDRVAIYLPMIPEAIATMLACARLGAPHSVIFGGFSAEALRTRINDAEARVVVTADGQWRRGKPAPLKPAVDEALAGGDTPVERVLVVKRTESEVEWTEGRDIWWHDLVDGQSPEHAAEPMDSEHPLFILYTSGTTGKPKGIFHTTGGYLTQAAYTNSVVHDVHPESDVYWCTADIGWVTGHSYIVYGPLANGATQVLYEGTPDTPHQGRWWEIVQKYKVSILYTAPTAIRTFMKWGEDIPAKFDLSSIRVLGSVGEPINPEAWLWYRKNIGGDRAPIVDTWWQTETGAIMISPLPGVTTLEPGSAQRPIPGISAEILDDEGQPFTEAEKVGYLVLTKPWPSMLRGIWGDPERYKETYWSRFGDKYYFAGDGAKYDAKGNIWLLGRVDDVMNVSGHRLSTAEIESALVSHPSVAEAAVVGASDETTGQAVVAFVILRGGAEDHGDDTVQELRNHVAKEIGPIAKPRQIMVVPELPKTRSGKIMRRLLKDVAENREIGDVTTLADSSVMSLIQQGLGSGKED</sequence>
<dbReference type="GO" id="GO:0005829">
    <property type="term" value="C:cytosol"/>
    <property type="evidence" value="ECO:0007669"/>
    <property type="project" value="TreeGrafter"/>
</dbReference>